<keyword evidence="5" id="KW-0547">Nucleotide-binding</keyword>
<dbReference type="AlphaFoldDB" id="A0AAW1NRW9"/>
<keyword evidence="11" id="KW-1185">Reference proteome</keyword>
<feature type="transmembrane region" description="Helical" evidence="9">
    <location>
        <begin position="104"/>
        <end position="122"/>
    </location>
</feature>
<feature type="transmembrane region" description="Helical" evidence="9">
    <location>
        <begin position="142"/>
        <end position="162"/>
    </location>
</feature>
<organism evidence="10 11">
    <name type="scientific">Symbiochloris irregularis</name>
    <dbReference type="NCBI Taxonomy" id="706552"/>
    <lineage>
        <taxon>Eukaryota</taxon>
        <taxon>Viridiplantae</taxon>
        <taxon>Chlorophyta</taxon>
        <taxon>core chlorophytes</taxon>
        <taxon>Trebouxiophyceae</taxon>
        <taxon>Trebouxiales</taxon>
        <taxon>Trebouxiaceae</taxon>
        <taxon>Symbiochloris</taxon>
    </lineage>
</organism>
<dbReference type="Pfam" id="PF07168">
    <property type="entry name" value="Ureide_permease"/>
    <property type="match status" value="1"/>
</dbReference>
<keyword evidence="4 9" id="KW-0812">Transmembrane</keyword>
<dbReference type="PANTHER" id="PTHR31081">
    <property type="entry name" value="UREIDE PERMEASE 1-RELATED-RELATED"/>
    <property type="match status" value="1"/>
</dbReference>
<evidence type="ECO:0000256" key="4">
    <source>
        <dbReference type="ARBA" id="ARBA00022692"/>
    </source>
</evidence>
<evidence type="ECO:0000256" key="1">
    <source>
        <dbReference type="ARBA" id="ARBA00004141"/>
    </source>
</evidence>
<feature type="transmembrane region" description="Helical" evidence="9">
    <location>
        <begin position="401"/>
        <end position="423"/>
    </location>
</feature>
<evidence type="ECO:0000256" key="8">
    <source>
        <dbReference type="ARBA" id="ARBA00023136"/>
    </source>
</evidence>
<dbReference type="Proteomes" id="UP001465755">
    <property type="component" value="Unassembled WGS sequence"/>
</dbReference>
<dbReference type="InterPro" id="IPR009834">
    <property type="entry name" value="Ureide_permease"/>
</dbReference>
<keyword evidence="7 9" id="KW-1133">Transmembrane helix</keyword>
<feature type="transmembrane region" description="Helical" evidence="9">
    <location>
        <begin position="42"/>
        <end position="61"/>
    </location>
</feature>
<evidence type="ECO:0000313" key="10">
    <source>
        <dbReference type="EMBL" id="KAK9794901.1"/>
    </source>
</evidence>
<protein>
    <recommendedName>
        <fullName evidence="12">Ureide permease</fullName>
    </recommendedName>
</protein>
<gene>
    <name evidence="10" type="ORF">WJX73_001796</name>
</gene>
<comment type="subcellular location">
    <subcellularLocation>
        <location evidence="1">Membrane</location>
        <topology evidence="1">Multi-pass membrane protein</topology>
    </subcellularLocation>
</comment>
<dbReference type="GO" id="GO:0005274">
    <property type="term" value="F:allantoin:proton symporter activity"/>
    <property type="evidence" value="ECO:0007669"/>
    <property type="project" value="TreeGrafter"/>
</dbReference>
<dbReference type="GO" id="GO:0015505">
    <property type="term" value="F:uracil:monoatomic cation symporter activity"/>
    <property type="evidence" value="ECO:0007669"/>
    <property type="project" value="TreeGrafter"/>
</dbReference>
<accession>A0AAW1NRW9</accession>
<feature type="transmembrane region" description="Helical" evidence="9">
    <location>
        <begin position="256"/>
        <end position="277"/>
    </location>
</feature>
<proteinExistence type="inferred from homology"/>
<dbReference type="InterPro" id="IPR030189">
    <property type="entry name" value="UPS_plant"/>
</dbReference>
<dbReference type="EMBL" id="JALJOQ010000134">
    <property type="protein sequence ID" value="KAK9794901.1"/>
    <property type="molecule type" value="Genomic_DNA"/>
</dbReference>
<sequence length="429" mass="46208">MYVVTDKGGGIACIIIALVFLGTWPALFNLLERRGRIPSHTFLDYALTNFLVAVVIALTLGEIGRSTPQTPNFTVQVHQDNGPAVGFAIAGGVLLFLGNLGTQYALAFTGLSITEVVASSLTVVGGTTLNYFLDDRINKATILFPGVGCFLIAAILGLFLHASNMDDVRAKLGTKTGSWLSKENLLSNGEADVKAEAEEVEMVKGHQPVYKDEEAQNNLERRSLPPAQMNYADRGNSEFLAAVEERRAIKTGKSGALIGGLLLIAVGGCYILFSPAVNLATNDQWHFLKPGVPNLVIYTAFFYFSAAFFFCSLVFNITLLYFPILGIPKSNLTAYAMDWGWNRIIAFCAGIICGLGNTLQFMGGQAAGYAAADAVQALPLVSTFWGIVLFGEYFKSSRRSYIFLAAMLIMFVVAVGLLIGSAGQRKDGQ</sequence>
<feature type="transmembrane region" description="Helical" evidence="9">
    <location>
        <begin position="374"/>
        <end position="394"/>
    </location>
</feature>
<feature type="transmembrane region" description="Helical" evidence="9">
    <location>
        <begin position="81"/>
        <end position="97"/>
    </location>
</feature>
<keyword evidence="6" id="KW-0067">ATP-binding</keyword>
<dbReference type="GO" id="GO:0016020">
    <property type="term" value="C:membrane"/>
    <property type="evidence" value="ECO:0007669"/>
    <property type="project" value="UniProtKB-SubCell"/>
</dbReference>
<keyword evidence="8 9" id="KW-0472">Membrane</keyword>
<comment type="caution">
    <text evidence="10">The sequence shown here is derived from an EMBL/GenBank/DDBJ whole genome shotgun (WGS) entry which is preliminary data.</text>
</comment>
<comment type="similarity">
    <text evidence="2">Belongs to the plant ureide permease (TC 2.A.7.19) family.</text>
</comment>
<reference evidence="10 11" key="1">
    <citation type="journal article" date="2024" name="Nat. Commun.">
        <title>Phylogenomics reveals the evolutionary origins of lichenization in chlorophyte algae.</title>
        <authorList>
            <person name="Puginier C."/>
            <person name="Libourel C."/>
            <person name="Otte J."/>
            <person name="Skaloud P."/>
            <person name="Haon M."/>
            <person name="Grisel S."/>
            <person name="Petersen M."/>
            <person name="Berrin J.G."/>
            <person name="Delaux P.M."/>
            <person name="Dal Grande F."/>
            <person name="Keller J."/>
        </authorList>
    </citation>
    <scope>NUCLEOTIDE SEQUENCE [LARGE SCALE GENOMIC DNA]</scope>
    <source>
        <strain evidence="10 11">SAG 2036</strain>
    </source>
</reference>
<evidence type="ECO:0000313" key="11">
    <source>
        <dbReference type="Proteomes" id="UP001465755"/>
    </source>
</evidence>
<evidence type="ECO:0000256" key="3">
    <source>
        <dbReference type="ARBA" id="ARBA00022448"/>
    </source>
</evidence>
<evidence type="ECO:0000256" key="6">
    <source>
        <dbReference type="ARBA" id="ARBA00022840"/>
    </source>
</evidence>
<feature type="transmembrane region" description="Helical" evidence="9">
    <location>
        <begin position="297"/>
        <end position="323"/>
    </location>
</feature>
<evidence type="ECO:0000256" key="2">
    <source>
        <dbReference type="ARBA" id="ARBA00005931"/>
    </source>
</evidence>
<evidence type="ECO:0000256" key="5">
    <source>
        <dbReference type="ARBA" id="ARBA00022741"/>
    </source>
</evidence>
<evidence type="ECO:0000256" key="9">
    <source>
        <dbReference type="SAM" id="Phobius"/>
    </source>
</evidence>
<feature type="transmembrane region" description="Helical" evidence="9">
    <location>
        <begin position="344"/>
        <end position="362"/>
    </location>
</feature>
<dbReference type="GO" id="GO:0005524">
    <property type="term" value="F:ATP binding"/>
    <property type="evidence" value="ECO:0007669"/>
    <property type="project" value="UniProtKB-KW"/>
</dbReference>
<feature type="transmembrane region" description="Helical" evidence="9">
    <location>
        <begin position="12"/>
        <end position="30"/>
    </location>
</feature>
<dbReference type="PANTHER" id="PTHR31081:SF5">
    <property type="entry name" value="UREIDE PERMEASE 1-RELATED"/>
    <property type="match status" value="1"/>
</dbReference>
<evidence type="ECO:0008006" key="12">
    <source>
        <dbReference type="Google" id="ProtNLM"/>
    </source>
</evidence>
<keyword evidence="3" id="KW-0813">Transport</keyword>
<evidence type="ECO:0000256" key="7">
    <source>
        <dbReference type="ARBA" id="ARBA00022989"/>
    </source>
</evidence>
<name>A0AAW1NRW9_9CHLO</name>